<reference evidence="2 3" key="1">
    <citation type="submission" date="2016-07" db="EMBL/GenBank/DDBJ databases">
        <title>Genome sequencing of Vibrio scophthalmi strain VS-05, an isolated from Paralichthys olivaceus.</title>
        <authorList>
            <person name="Han H.-J."/>
        </authorList>
    </citation>
    <scope>NUCLEOTIDE SEQUENCE [LARGE SCALE GENOMIC DNA]</scope>
    <source>
        <strain evidence="2 3">VS-05</strain>
        <plasmid evidence="3">pvs127</plasmid>
    </source>
</reference>
<keyword evidence="1" id="KW-0812">Transmembrane</keyword>
<dbReference type="AlphaFoldDB" id="A0A1C7FHJ1"/>
<evidence type="ECO:0008006" key="4">
    <source>
        <dbReference type="Google" id="ProtNLM"/>
    </source>
</evidence>
<gene>
    <name evidence="2" type="ORF">VSVS05_04366</name>
</gene>
<sequence>MPNRGKQGGFGLMETVLALSLTAIILVTVIPLGIRYYQQKQVDEFVANIKHLVTQIQLYQYHKTSREGVTSDPMKPGYFDGWPASFDALMTDYGSAFVEFCGPTNESSGACVRPDTLPFTTEKLALEELPGYPNKLFLIVPTGTLPNDGPRARWGRPLLSIPDTLVRPDGNIQISLRPLTKSIMYDEFLRKDGSVHLTQDWDVGGQFGITNTRDLTIRNIDGSQTRVSNKLTDIYTVEHGEWLSKPKCPNGLMAEVNPTITSVDFHPSYDLTGSQRAYVIQETSTQWQFGLDALAVHKSSGTKRFLNGGVITAFVQCK</sequence>
<keyword evidence="1" id="KW-0472">Membrane</keyword>
<dbReference type="EMBL" id="CP016416">
    <property type="protein sequence ID" value="ANU39401.1"/>
    <property type="molecule type" value="Genomic_DNA"/>
</dbReference>
<proteinExistence type="predicted"/>
<keyword evidence="2" id="KW-0614">Plasmid</keyword>
<organism evidence="2 3">
    <name type="scientific">Vibrio scophthalmi</name>
    <dbReference type="NCBI Taxonomy" id="45658"/>
    <lineage>
        <taxon>Bacteria</taxon>
        <taxon>Pseudomonadati</taxon>
        <taxon>Pseudomonadota</taxon>
        <taxon>Gammaproteobacteria</taxon>
        <taxon>Vibrionales</taxon>
        <taxon>Vibrionaceae</taxon>
        <taxon>Vibrio</taxon>
    </lineage>
</organism>
<evidence type="ECO:0000256" key="1">
    <source>
        <dbReference type="SAM" id="Phobius"/>
    </source>
</evidence>
<evidence type="ECO:0000313" key="2">
    <source>
        <dbReference type="EMBL" id="ANU39401.1"/>
    </source>
</evidence>
<protein>
    <recommendedName>
        <fullName evidence="4">Type II secretion system protein</fullName>
    </recommendedName>
</protein>
<accession>A0A1C7FHJ1</accession>
<dbReference type="Proteomes" id="UP000092528">
    <property type="component" value="Plasmid pVS127"/>
</dbReference>
<feature type="transmembrane region" description="Helical" evidence="1">
    <location>
        <begin position="12"/>
        <end position="34"/>
    </location>
</feature>
<name>A0A1C7FHJ1_9VIBR</name>
<geneLocation type="plasmid" evidence="3">
    <name>pvs127</name>
</geneLocation>
<keyword evidence="3" id="KW-1185">Reference proteome</keyword>
<keyword evidence="1" id="KW-1133">Transmembrane helix</keyword>
<evidence type="ECO:0000313" key="3">
    <source>
        <dbReference type="Proteomes" id="UP000092528"/>
    </source>
</evidence>
<dbReference type="RefSeq" id="WP_065546878.1">
    <property type="nucleotide sequence ID" value="NZ_CP016416.1"/>
</dbReference>